<keyword evidence="3" id="KW-0732">Signal</keyword>
<feature type="compositionally biased region" description="Low complexity" evidence="1">
    <location>
        <begin position="30"/>
        <end position="50"/>
    </location>
</feature>
<protein>
    <submittedName>
        <fullName evidence="4">Uncharacterized protein</fullName>
    </submittedName>
</protein>
<keyword evidence="2" id="KW-1133">Transmembrane helix</keyword>
<evidence type="ECO:0000313" key="5">
    <source>
        <dbReference type="Proteomes" id="UP000019229"/>
    </source>
</evidence>
<organism evidence="4 5">
    <name type="scientific">Mesomycoplasma bovoculi M165/69</name>
    <dbReference type="NCBI Taxonomy" id="743966"/>
    <lineage>
        <taxon>Bacteria</taxon>
        <taxon>Bacillati</taxon>
        <taxon>Mycoplasmatota</taxon>
        <taxon>Mycoplasmoidales</taxon>
        <taxon>Metamycoplasmataceae</taxon>
        <taxon>Mesomycoplasma</taxon>
    </lineage>
</organism>
<feature type="compositionally biased region" description="Basic and acidic residues" evidence="1">
    <location>
        <begin position="59"/>
        <end position="70"/>
    </location>
</feature>
<dbReference type="InterPro" id="IPR054788">
    <property type="entry name" value="MSC_0620_UU052-like"/>
</dbReference>
<feature type="transmembrane region" description="Helical" evidence="2">
    <location>
        <begin position="682"/>
        <end position="706"/>
    </location>
</feature>
<dbReference type="HOGENOM" id="CLU_434015_0_0_14"/>
<evidence type="ECO:0000256" key="3">
    <source>
        <dbReference type="SAM" id="SignalP"/>
    </source>
</evidence>
<dbReference type="PATRIC" id="fig|743966.3.peg.212"/>
<keyword evidence="5" id="KW-1185">Reference proteome</keyword>
<gene>
    <name evidence="4" type="ORF">MYB_01060</name>
</gene>
<evidence type="ECO:0000256" key="1">
    <source>
        <dbReference type="SAM" id="MobiDB-lite"/>
    </source>
</evidence>
<dbReference type="RefSeq" id="WP_022935604.1">
    <property type="nucleotide sequence ID" value="NZ_CP007154.1"/>
</dbReference>
<dbReference type="eggNOG" id="ENOG5033T9M">
    <property type="taxonomic scope" value="Bacteria"/>
</dbReference>
<keyword evidence="2" id="KW-0812">Transmembrane</keyword>
<reference evidence="4 5" key="1">
    <citation type="journal article" date="2014" name="Genome Announc.">
        <title>Complete Genome Sequence of Mycoplasma bovoculi Strain M165/69T (ATCC 29104).</title>
        <authorList>
            <person name="Calcutt M.J."/>
            <person name="Foecking M.F."/>
        </authorList>
    </citation>
    <scope>NUCLEOTIDE SEQUENCE [LARGE SCALE GENOMIC DNA]</scope>
    <source>
        <strain evidence="4">M165/69</strain>
    </source>
</reference>
<keyword evidence="2" id="KW-0472">Membrane</keyword>
<dbReference type="STRING" id="743966.MYB_01060"/>
<sequence>MTKKFLLGLSVLPVTLAPIAFVAQDPTPPSNQNSSGSTNSQQGQSGTSNTDANSNQQAKKPDPKPINENDLKSNKEWWEQNRAKLIDGFINQVKKDIDNKLASIFSKTRDNLEQRLSQSFFWLQLKHYFDSNQKQIEQDPMAFGLNILTPYIYSNNINLKQGDVKFGKDDFNGIEWGQADHSDYSKIPNVKVDNVKDTKNTLKGEEFQERIKNYFAQLSSGYQTYLFKEDEFPKYKENFTLKLNTTGKEANTILESQPKGKPGISSWFDWIKNYFEKQSLLLDLSLNQLPNPSSSQSPQIQIDSALKDVDLNVPPQTSQKPEFEIRIAPDLSPILHWDLIKQSPQSVVNMFNSANDTQKQKMFFFLNPIHSRFKYKVESLQVDNNKLKASVKITDNVEKSKPNSTPEKYEKKYSIGVYDDFLPTDSLATKAILTRNLWISNQGVSKVVDDFFSSVNVQGDFKFDDIKNYSVVSQNLIYNFFYLITKVFYNQTFLDAQKSLVRNYISGPDSRLFAASQSQFIDFLQKSVIDSNKALEYYSLIYYTQLLSVHQALAATVAKTNNTNGNKDQNKQVQDALKKLAISKSEVDRMFGQAREQNLLLRQTIHKINPNLISHFSEVVNYGQKLNQASQLLGQIAFFNKNTQQNSGNQNSKTKGDLQVQSFTAMLNKYNSEQSQNYNKNIVIYAVVAAIIAALAATVVASRSFILKRSKK</sequence>
<evidence type="ECO:0000313" key="4">
    <source>
        <dbReference type="EMBL" id="AHH45223.1"/>
    </source>
</evidence>
<dbReference type="OrthoDB" id="396713at2"/>
<dbReference type="KEGG" id="mbc:MYB_01060"/>
<dbReference type="EMBL" id="CP007154">
    <property type="protein sequence ID" value="AHH45223.1"/>
    <property type="molecule type" value="Genomic_DNA"/>
</dbReference>
<feature type="chain" id="PRO_5004872519" evidence="3">
    <location>
        <begin position="23"/>
        <end position="712"/>
    </location>
</feature>
<feature type="region of interest" description="Disordered" evidence="1">
    <location>
        <begin position="23"/>
        <end position="70"/>
    </location>
</feature>
<name>W5V0A3_9BACT</name>
<dbReference type="Proteomes" id="UP000019229">
    <property type="component" value="Chromosome"/>
</dbReference>
<evidence type="ECO:0000256" key="2">
    <source>
        <dbReference type="SAM" id="Phobius"/>
    </source>
</evidence>
<feature type="signal peptide" evidence="3">
    <location>
        <begin position="1"/>
        <end position="22"/>
    </location>
</feature>
<proteinExistence type="predicted"/>
<accession>W5V0A3</accession>
<dbReference type="AlphaFoldDB" id="W5V0A3"/>
<dbReference type="NCBIfam" id="NF045829">
    <property type="entry name" value="UU052_fam"/>
    <property type="match status" value="1"/>
</dbReference>